<organism evidence="2 3">
    <name type="scientific">Xylophilus rhododendri</name>
    <dbReference type="NCBI Taxonomy" id="2697032"/>
    <lineage>
        <taxon>Bacteria</taxon>
        <taxon>Pseudomonadati</taxon>
        <taxon>Pseudomonadota</taxon>
        <taxon>Betaproteobacteria</taxon>
        <taxon>Burkholderiales</taxon>
        <taxon>Xylophilus</taxon>
    </lineage>
</organism>
<protein>
    <submittedName>
        <fullName evidence="2">Uncharacterized protein</fullName>
    </submittedName>
</protein>
<dbReference type="RefSeq" id="WP_160552585.1">
    <property type="nucleotide sequence ID" value="NZ_CP047650.1"/>
</dbReference>
<proteinExistence type="predicted"/>
<name>A0A857J823_9BURK</name>
<gene>
    <name evidence="2" type="ORF">GT347_13630</name>
</gene>
<accession>A0A857J823</accession>
<evidence type="ECO:0000256" key="1">
    <source>
        <dbReference type="SAM" id="MobiDB-lite"/>
    </source>
</evidence>
<dbReference type="Proteomes" id="UP000464787">
    <property type="component" value="Chromosome"/>
</dbReference>
<sequence length="698" mass="74416">MLNLSIRPATPVSPVPPVEPAPQEHDLAAANAASSKTESEPGPAPTSANDIVPDGLTASADDASFMAPDPVPTGQLAADTLANLPAALTALLAASPPFQPPQERLTAVTRCLENGGCHRSVVEALHDRVALYLASPCDETSGPIKALLHTPAFADELLKLLCTAAVTKGAPLTPLDQEQIPSAAGGDTPYNGTFRTHAIETLLSFLETGIVPDWPDLLKKVQAVEAAETEAAAADLKRLVEEAYGRPPYFGLPIHETPKFDGPTGSQLSRLPSAEKVLALAREIAPALEQPLRHMMPLSLLPHEIRVLYLPDPEQPPQLLPRIVMSFFDPDRTPVENALAFQVAQALLRPADVEDELLPRPDAAYGTLTFTASAYGSSNDPAIAFHESCGANAFLDKHFLLADIRHNGQNFFLPGHASALVIDQPEDGPVHRIVELAHLAATVYAGKDSKPAMQFALRLQLPGRAESSDTALLESVVGAVVGPAQVCRNGSYTMSIAVAIKAALEDGPGSFVDPQGRPGFRCLESVTRKNLAEFLAWAGLERYFDLEMDMATRCWTALSIGLPAVSQHQCLPLARARDYTPMQSRAAMPAAIAHVQAVAAHANLDGDAELAILMERFARVLENVERAAPAGSDFAPLFAAAIGLAALHVPLAEALLQRLDEDDKRPLLETLERHVVAVAAPVLERAALLRLRQPRSGT</sequence>
<feature type="region of interest" description="Disordered" evidence="1">
    <location>
        <begin position="1"/>
        <end position="59"/>
    </location>
</feature>
<dbReference type="KEGG" id="xyk:GT347_13630"/>
<dbReference type="AlphaFoldDB" id="A0A857J823"/>
<dbReference type="EMBL" id="CP047650">
    <property type="protein sequence ID" value="QHI98935.1"/>
    <property type="molecule type" value="Genomic_DNA"/>
</dbReference>
<reference evidence="2 3" key="1">
    <citation type="submission" date="2020-01" db="EMBL/GenBank/DDBJ databases">
        <title>Genome sequencing of strain KACC 21265.</title>
        <authorList>
            <person name="Heo J."/>
            <person name="Kim S.-J."/>
            <person name="Kim J.-S."/>
            <person name="Hong S.-B."/>
            <person name="Kwon S.-W."/>
        </authorList>
    </citation>
    <scope>NUCLEOTIDE SEQUENCE [LARGE SCALE GENOMIC DNA]</scope>
    <source>
        <strain evidence="2 3">KACC 21265</strain>
    </source>
</reference>
<evidence type="ECO:0000313" key="3">
    <source>
        <dbReference type="Proteomes" id="UP000464787"/>
    </source>
</evidence>
<feature type="compositionally biased region" description="Pro residues" evidence="1">
    <location>
        <begin position="11"/>
        <end position="20"/>
    </location>
</feature>
<evidence type="ECO:0000313" key="2">
    <source>
        <dbReference type="EMBL" id="QHI98935.1"/>
    </source>
</evidence>
<keyword evidence="3" id="KW-1185">Reference proteome</keyword>